<dbReference type="PANTHER" id="PTHR16056:SF2">
    <property type="entry name" value="TESTIS-EXPRESSED PROTEIN 10"/>
    <property type="match status" value="1"/>
</dbReference>
<dbReference type="Gene3D" id="1.25.10.10">
    <property type="entry name" value="Leucine-rich Repeat Variant"/>
    <property type="match status" value="1"/>
</dbReference>
<dbReference type="InterPro" id="IPR024679">
    <property type="entry name" value="Ipi1_N"/>
</dbReference>
<sequence>MPKSSSKRKKEKNADFKKTKLKVGKQKAVADSFTDTSFRSKAISLPSQSISHDKTALLTNSRNVTFVELMTQLKHYSPGTRKDALLGLRDLFHRHPHLLPLHLGVLVNSVVRLLIDDSGVVRKALQNFLGEFIPMLHARDIHPFLPLLIVYTCSAMTHILDDIREDALKFMDLWVAAGGQVVVNGFWDKIIPNYVSLLTSDSNATNSSKNASAMSFTASANSGMATSSSGSGSAGSGTKVVANASAGKNAPGSLKAKCDVLESLAGFLQEGLGGEGGDKDPYWFLRNFLGTAHARKAFNTTRTQRGAHEDLSKGKGSRSSKKRKASSSSGASKNGRSVRKKTDGDDDEESDSEDDDSDSDSEDEESSDTATEDPADNYNGNPESLHFDSSPIISFGNSHRHHQPLATFPMHPSVSQSSMAQSIWGNMTRDATSAGAQQQDPNARTSIAIKVFHQQGGASASGAGANTGVSGSGKTSGDQMGGVQGRLSQIKPLIATLHPLLLSVWLDTAPTVFSSTTTIHSNHSLTVVHLVLRIWGILWRAALAVPKKKTTIESEEEREQEREEVRWLDEFLQSLLRHVLIYFPFGKDTVGMTDTKVSTLLQEMNTTYCELTSLFLLGSGVGRTQLMRKEPSTSTAATPSNDKKSKRQQAKADLKLKSSSRISNKEAKKRQAAAAAATAAADSSDYESEDEDEEFAEHDRTMAAAARNGKQDMFVAVQVVTPPWADQVVEFVLDSLGWSNPEDSDSDDDEDDETPKTSSSALTEMSGMSTDFKSQHLVALLPTLWTLLNCLETKRREWVFEALMSFFDQTHVQSGSKRTVLQFLALVIKLQSHPHYTGSFAISVPGAPLLGGGSNRKALLGLAKKDRKEQQASIQKLSKLLEASLLKLPKLLWDLGTERIETSQTVLDLLAWVTVIAGESSSLSSSSEEKSKEGAVTTGATMKEAERAQFVKTLQSYMALFFCVTVAAPKGSDTATRTIMGPFVKLPPALQRRAIEIVFYSGVVPPVEEEGKKTRGKKSEQKQQPVPLLAAVKSCCQVGELSEETRLYIQETLRIN</sequence>
<dbReference type="Proteomes" id="UP001194696">
    <property type="component" value="Unassembled WGS sequence"/>
</dbReference>
<feature type="domain" description="Pre-rRNA-processing protein Ipi1 N-terminal" evidence="7">
    <location>
        <begin position="140"/>
        <end position="221"/>
    </location>
</feature>
<evidence type="ECO:0000313" key="8">
    <source>
        <dbReference type="EMBL" id="KAG0293404.1"/>
    </source>
</evidence>
<name>A0ABQ7K992_9FUNG</name>
<evidence type="ECO:0000256" key="2">
    <source>
        <dbReference type="ARBA" id="ARBA00004123"/>
    </source>
</evidence>
<feature type="compositionally biased region" description="Acidic residues" evidence="6">
    <location>
        <begin position="684"/>
        <end position="696"/>
    </location>
</feature>
<dbReference type="EMBL" id="JAAAIM010000157">
    <property type="protein sequence ID" value="KAG0293404.1"/>
    <property type="molecule type" value="Genomic_DNA"/>
</dbReference>
<reference evidence="8 9" key="1">
    <citation type="journal article" date="2020" name="Fungal Divers.">
        <title>Resolving the Mortierellaceae phylogeny through synthesis of multi-gene phylogenetics and phylogenomics.</title>
        <authorList>
            <person name="Vandepol N."/>
            <person name="Liber J."/>
            <person name="Desiro A."/>
            <person name="Na H."/>
            <person name="Kennedy M."/>
            <person name="Barry K."/>
            <person name="Grigoriev I.V."/>
            <person name="Miller A.N."/>
            <person name="O'Donnell K."/>
            <person name="Stajich J.E."/>
            <person name="Bonito G."/>
        </authorList>
    </citation>
    <scope>NUCLEOTIDE SEQUENCE [LARGE SCALE GENOMIC DNA]</scope>
    <source>
        <strain evidence="8 9">AD045</strain>
    </source>
</reference>
<evidence type="ECO:0000256" key="1">
    <source>
        <dbReference type="ARBA" id="ARBA00002355"/>
    </source>
</evidence>
<feature type="compositionally biased region" description="Acidic residues" evidence="6">
    <location>
        <begin position="344"/>
        <end position="375"/>
    </location>
</feature>
<comment type="function">
    <text evidence="1 5">Component of the RIX1 complex required for processing of ITS2 sequences from 35S pre-rRNA.</text>
</comment>
<comment type="similarity">
    <text evidence="3 5">Belongs to the IPI1/TEX10 family.</text>
</comment>
<dbReference type="InterPro" id="IPR016024">
    <property type="entry name" value="ARM-type_fold"/>
</dbReference>
<keyword evidence="4 5" id="KW-0539">Nucleus</keyword>
<proteinExistence type="inferred from homology"/>
<keyword evidence="5" id="KW-0690">Ribosome biogenesis</keyword>
<evidence type="ECO:0000256" key="6">
    <source>
        <dbReference type="SAM" id="MobiDB-lite"/>
    </source>
</evidence>
<keyword evidence="5" id="KW-0698">rRNA processing</keyword>
<evidence type="ECO:0000259" key="7">
    <source>
        <dbReference type="Pfam" id="PF12333"/>
    </source>
</evidence>
<evidence type="ECO:0000256" key="4">
    <source>
        <dbReference type="ARBA" id="ARBA00023242"/>
    </source>
</evidence>
<evidence type="ECO:0000256" key="3">
    <source>
        <dbReference type="ARBA" id="ARBA00006427"/>
    </source>
</evidence>
<gene>
    <name evidence="8" type="ORF">BGZ96_002872</name>
</gene>
<feature type="compositionally biased region" description="Acidic residues" evidence="6">
    <location>
        <begin position="742"/>
        <end position="753"/>
    </location>
</feature>
<feature type="region of interest" description="Disordered" evidence="6">
    <location>
        <begin position="458"/>
        <end position="482"/>
    </location>
</feature>
<accession>A0ABQ7K992</accession>
<feature type="compositionally biased region" description="Low complexity" evidence="6">
    <location>
        <begin position="326"/>
        <end position="335"/>
    </location>
</feature>
<feature type="compositionally biased region" description="Polar residues" evidence="6">
    <location>
        <begin position="756"/>
        <end position="765"/>
    </location>
</feature>
<protein>
    <recommendedName>
        <fullName evidence="5">Pre-rRNA-processing protein</fullName>
    </recommendedName>
</protein>
<comment type="subunit">
    <text evidence="5">Component of the RIX1 complex.</text>
</comment>
<organism evidence="8 9">
    <name type="scientific">Linnemannia gamsii</name>
    <dbReference type="NCBI Taxonomy" id="64522"/>
    <lineage>
        <taxon>Eukaryota</taxon>
        <taxon>Fungi</taxon>
        <taxon>Fungi incertae sedis</taxon>
        <taxon>Mucoromycota</taxon>
        <taxon>Mortierellomycotina</taxon>
        <taxon>Mortierellomycetes</taxon>
        <taxon>Mortierellales</taxon>
        <taxon>Mortierellaceae</taxon>
        <taxon>Linnemannia</taxon>
    </lineage>
</organism>
<feature type="region of interest" description="Disordered" evidence="6">
    <location>
        <begin position="739"/>
        <end position="765"/>
    </location>
</feature>
<comment type="caution">
    <text evidence="8">The sequence shown here is derived from an EMBL/GenBank/DDBJ whole genome shotgun (WGS) entry which is preliminary data.</text>
</comment>
<feature type="compositionally biased region" description="Low complexity" evidence="6">
    <location>
        <begin position="672"/>
        <end position="683"/>
    </location>
</feature>
<dbReference type="SUPFAM" id="SSF48371">
    <property type="entry name" value="ARM repeat"/>
    <property type="match status" value="1"/>
</dbReference>
<keyword evidence="9" id="KW-1185">Reference proteome</keyword>
<dbReference type="PANTHER" id="PTHR16056">
    <property type="entry name" value="REGULATOR OF MICROTUBULE DYNAMICS PROTEIN"/>
    <property type="match status" value="1"/>
</dbReference>
<feature type="compositionally biased region" description="Low complexity" evidence="6">
    <location>
        <begin position="458"/>
        <end position="473"/>
    </location>
</feature>
<comment type="subcellular location">
    <subcellularLocation>
        <location evidence="2 5">Nucleus</location>
    </subcellularLocation>
</comment>
<evidence type="ECO:0000313" key="9">
    <source>
        <dbReference type="Proteomes" id="UP001194696"/>
    </source>
</evidence>
<feature type="compositionally biased region" description="Basic residues" evidence="6">
    <location>
        <begin position="315"/>
        <end position="325"/>
    </location>
</feature>
<dbReference type="InterPro" id="IPR011989">
    <property type="entry name" value="ARM-like"/>
</dbReference>
<feature type="region of interest" description="Disordered" evidence="6">
    <location>
        <begin position="627"/>
        <end position="698"/>
    </location>
</feature>
<evidence type="ECO:0000256" key="5">
    <source>
        <dbReference type="RuleBase" id="RU368021"/>
    </source>
</evidence>
<feature type="region of interest" description="Disordered" evidence="6">
    <location>
        <begin position="299"/>
        <end position="405"/>
    </location>
</feature>
<dbReference type="Pfam" id="PF12333">
    <property type="entry name" value="Ipi1_N"/>
    <property type="match status" value="1"/>
</dbReference>